<dbReference type="Pfam" id="PF07681">
    <property type="entry name" value="DoxX"/>
    <property type="match status" value="1"/>
</dbReference>
<dbReference type="Proteomes" id="UP001302072">
    <property type="component" value="Chromosome"/>
</dbReference>
<name>A0ABY9YLK3_9GAMM</name>
<reference evidence="8 9" key="1">
    <citation type="submission" date="2022-12" db="EMBL/GenBank/DDBJ databases">
        <title>Two new species, Stenotrophomonas aracearum and Stenotrophomonas oahuensis, isolated from Anthurium (Araceae family) in Hawaii.</title>
        <authorList>
            <person name="Chunag S.C."/>
            <person name="Dobhal S."/>
            <person name="Alvarez A."/>
            <person name="Arif M."/>
        </authorList>
    </citation>
    <scope>NUCLEOTIDE SEQUENCE [LARGE SCALE GENOMIC DNA]</scope>
    <source>
        <strain evidence="8 9">A5586</strain>
    </source>
</reference>
<dbReference type="InterPro" id="IPR032808">
    <property type="entry name" value="DoxX"/>
</dbReference>
<feature type="transmembrane region" description="Helical" evidence="7">
    <location>
        <begin position="177"/>
        <end position="207"/>
    </location>
</feature>
<dbReference type="PANTHER" id="PTHR33452">
    <property type="entry name" value="OXIDOREDUCTASE CATD-RELATED"/>
    <property type="match status" value="1"/>
</dbReference>
<evidence type="ECO:0000256" key="7">
    <source>
        <dbReference type="SAM" id="Phobius"/>
    </source>
</evidence>
<dbReference type="EMBL" id="CP115541">
    <property type="protein sequence ID" value="WNH51481.1"/>
    <property type="molecule type" value="Genomic_DNA"/>
</dbReference>
<accession>A0ABY9YLK3</accession>
<feature type="transmembrane region" description="Helical" evidence="7">
    <location>
        <begin position="137"/>
        <end position="156"/>
    </location>
</feature>
<evidence type="ECO:0000313" key="8">
    <source>
        <dbReference type="EMBL" id="WNH51481.1"/>
    </source>
</evidence>
<proteinExistence type="inferred from homology"/>
<evidence type="ECO:0000256" key="1">
    <source>
        <dbReference type="ARBA" id="ARBA00004651"/>
    </source>
</evidence>
<sequence length="216" mass="23506">MTSLLQTTRALHAHLHALGRWLAPLGLRLLLAWEFFESGREKWLGSNWFDDIQAGFPLPLRWLPSALNWQLATWMELVGALMLLLGLATRTTAAALIGLTVVATAAVHWPMQWDSLAELAQGYAITDQGFGNFKLPLLYVVMLLPLLLNGPGALSLDAWWQRHPLPRVASTPRSWGLLAAAVALPLSWLMPAAALGLLLAAGVLLLVACNTQQAPA</sequence>
<evidence type="ECO:0000256" key="4">
    <source>
        <dbReference type="ARBA" id="ARBA00022692"/>
    </source>
</evidence>
<evidence type="ECO:0000256" key="6">
    <source>
        <dbReference type="ARBA" id="ARBA00023136"/>
    </source>
</evidence>
<dbReference type="PANTHER" id="PTHR33452:SF7">
    <property type="entry name" value="DOXX FAMILY PROTEIN"/>
    <property type="match status" value="1"/>
</dbReference>
<comment type="similarity">
    <text evidence="2">Belongs to the DoxX family.</text>
</comment>
<keyword evidence="5 7" id="KW-1133">Transmembrane helix</keyword>
<keyword evidence="6 7" id="KW-0472">Membrane</keyword>
<comment type="subcellular location">
    <subcellularLocation>
        <location evidence="1">Cell membrane</location>
        <topology evidence="1">Multi-pass membrane protein</topology>
    </subcellularLocation>
</comment>
<keyword evidence="3" id="KW-1003">Cell membrane</keyword>
<evidence type="ECO:0000256" key="3">
    <source>
        <dbReference type="ARBA" id="ARBA00022475"/>
    </source>
</evidence>
<evidence type="ECO:0000256" key="5">
    <source>
        <dbReference type="ARBA" id="ARBA00022989"/>
    </source>
</evidence>
<evidence type="ECO:0000256" key="2">
    <source>
        <dbReference type="ARBA" id="ARBA00006679"/>
    </source>
</evidence>
<protein>
    <submittedName>
        <fullName evidence="8">DoxX family protein</fullName>
    </submittedName>
</protein>
<dbReference type="InterPro" id="IPR051907">
    <property type="entry name" value="DoxX-like_oxidoreductase"/>
</dbReference>
<keyword evidence="9" id="KW-1185">Reference proteome</keyword>
<feature type="transmembrane region" description="Helical" evidence="7">
    <location>
        <begin position="93"/>
        <end position="111"/>
    </location>
</feature>
<dbReference type="RefSeq" id="WP_311190724.1">
    <property type="nucleotide sequence ID" value="NZ_CP115541.1"/>
</dbReference>
<keyword evidence="4 7" id="KW-0812">Transmembrane</keyword>
<gene>
    <name evidence="8" type="ORF">PDM29_14095</name>
</gene>
<organism evidence="8 9">
    <name type="scientific">Stenotrophomonas oahuensis</name>
    <dbReference type="NCBI Taxonomy" id="3003271"/>
    <lineage>
        <taxon>Bacteria</taxon>
        <taxon>Pseudomonadati</taxon>
        <taxon>Pseudomonadota</taxon>
        <taxon>Gammaproteobacteria</taxon>
        <taxon>Lysobacterales</taxon>
        <taxon>Lysobacteraceae</taxon>
        <taxon>Stenotrophomonas</taxon>
    </lineage>
</organism>
<evidence type="ECO:0000313" key="9">
    <source>
        <dbReference type="Proteomes" id="UP001302072"/>
    </source>
</evidence>